<dbReference type="Proteomes" id="UP000013523">
    <property type="component" value="Chromosome"/>
</dbReference>
<dbReference type="OrthoDB" id="1909390at2"/>
<keyword evidence="2" id="KW-1185">Reference proteome</keyword>
<dbReference type="RefSeq" id="WP_015616082.1">
    <property type="nucleotide sequence ID" value="NC_021182.1"/>
</dbReference>
<name>R4KB81_CLOPA</name>
<gene>
    <name evidence="1" type="ORF">Clopa_2956</name>
</gene>
<evidence type="ECO:0000313" key="2">
    <source>
        <dbReference type="Proteomes" id="UP000013523"/>
    </source>
</evidence>
<reference evidence="1 2" key="1">
    <citation type="submission" date="2012-01" db="EMBL/GenBank/DDBJ databases">
        <title>Complete sequence of chromosome of Clostridium pasteurianum BC1.</title>
        <authorList>
            <consortium name="US DOE Joint Genome Institute"/>
            <person name="Lucas S."/>
            <person name="Han J."/>
            <person name="Lapidus A."/>
            <person name="Cheng J.-F."/>
            <person name="Goodwin L."/>
            <person name="Pitluck S."/>
            <person name="Peters L."/>
            <person name="Mikhailova N."/>
            <person name="Teshima H."/>
            <person name="Detter J.C."/>
            <person name="Han C."/>
            <person name="Tapia R."/>
            <person name="Land M."/>
            <person name="Hauser L."/>
            <person name="Kyrpides N."/>
            <person name="Ivanova N."/>
            <person name="Pagani I."/>
            <person name="Dunn J."/>
            <person name="Taghavi S."/>
            <person name="Francis A."/>
            <person name="van der Lelie D."/>
            <person name="Woyke T."/>
        </authorList>
    </citation>
    <scope>NUCLEOTIDE SEQUENCE [LARGE SCALE GENOMIC DNA]</scope>
    <source>
        <strain evidence="1 2">BC1</strain>
    </source>
</reference>
<organism evidence="1 2">
    <name type="scientific">Clostridium pasteurianum BC1</name>
    <dbReference type="NCBI Taxonomy" id="86416"/>
    <lineage>
        <taxon>Bacteria</taxon>
        <taxon>Bacillati</taxon>
        <taxon>Bacillota</taxon>
        <taxon>Clostridia</taxon>
        <taxon>Eubacteriales</taxon>
        <taxon>Clostridiaceae</taxon>
        <taxon>Clostridium</taxon>
    </lineage>
</organism>
<dbReference type="KEGG" id="cpas:Clopa_2956"/>
<protein>
    <recommendedName>
        <fullName evidence="3">Flagellar protein FliT</fullName>
    </recommendedName>
</protein>
<dbReference type="AlphaFoldDB" id="R4KB81"/>
<dbReference type="PATRIC" id="fig|86416.3.peg.2941"/>
<dbReference type="HOGENOM" id="CLU_170918_0_1_9"/>
<proteinExistence type="predicted"/>
<evidence type="ECO:0000313" key="1">
    <source>
        <dbReference type="EMBL" id="AGK97789.1"/>
    </source>
</evidence>
<dbReference type="eggNOG" id="ENOG5030FW8">
    <property type="taxonomic scope" value="Bacteria"/>
</dbReference>
<sequence length="113" mass="13323">MNTLKEYLDNYKNITIDLINNLYCDNLDNIDEFMQKRQNILDDLGHLNSSKKEFNSISNEIELAAIEKRLKDVMIEKKEKLRIEMEKISLSRNANNTYNKNLYGKACVFSKKI</sequence>
<dbReference type="EMBL" id="CP003261">
    <property type="protein sequence ID" value="AGK97789.1"/>
    <property type="molecule type" value="Genomic_DNA"/>
</dbReference>
<evidence type="ECO:0008006" key="3">
    <source>
        <dbReference type="Google" id="ProtNLM"/>
    </source>
</evidence>
<dbReference type="STRING" id="86416.Clopa_2956"/>
<accession>R4KB81</accession>